<evidence type="ECO:0000313" key="5">
    <source>
        <dbReference type="Proteomes" id="UP000198242"/>
    </source>
</evidence>
<dbReference type="GO" id="GO:0006508">
    <property type="term" value="P:proteolysis"/>
    <property type="evidence" value="ECO:0007669"/>
    <property type="project" value="InterPro"/>
</dbReference>
<dbReference type="GO" id="GO:0004177">
    <property type="term" value="F:aminopeptidase activity"/>
    <property type="evidence" value="ECO:0007669"/>
    <property type="project" value="UniProtKB-KW"/>
</dbReference>
<keyword evidence="2" id="KW-0720">Serine protease</keyword>
<dbReference type="Pfam" id="PF00326">
    <property type="entry name" value="Peptidase_S9"/>
    <property type="match status" value="1"/>
</dbReference>
<protein>
    <submittedName>
        <fullName evidence="4">Dipeptidyl aminopeptidase/acylaminoacyl peptidase</fullName>
    </submittedName>
</protein>
<dbReference type="InterPro" id="IPR011659">
    <property type="entry name" value="WD40"/>
</dbReference>
<proteinExistence type="predicted"/>
<feature type="domain" description="Peptidase S9 prolyl oligopeptidase catalytic" evidence="3">
    <location>
        <begin position="509"/>
        <end position="711"/>
    </location>
</feature>
<keyword evidence="1" id="KW-0378">Hydrolase</keyword>
<dbReference type="InterPro" id="IPR029058">
    <property type="entry name" value="AB_hydrolase_fold"/>
</dbReference>
<gene>
    <name evidence="4" type="ORF">GA0074695_5233</name>
</gene>
<dbReference type="AlphaFoldDB" id="A0A1C4Z8E4"/>
<reference evidence="5" key="1">
    <citation type="submission" date="2016-06" db="EMBL/GenBank/DDBJ databases">
        <authorList>
            <person name="Varghese N."/>
            <person name="Submissions Spin"/>
        </authorList>
    </citation>
    <scope>NUCLEOTIDE SEQUENCE [LARGE SCALE GENOMIC DNA]</scope>
    <source>
        <strain evidence="5">DSM 43909</strain>
    </source>
</reference>
<dbReference type="PANTHER" id="PTHR42776:SF27">
    <property type="entry name" value="DIPEPTIDYL PEPTIDASE FAMILY MEMBER 6"/>
    <property type="match status" value="1"/>
</dbReference>
<dbReference type="GO" id="GO:0004252">
    <property type="term" value="F:serine-type endopeptidase activity"/>
    <property type="evidence" value="ECO:0007669"/>
    <property type="project" value="TreeGrafter"/>
</dbReference>
<dbReference type="InterPro" id="IPR011042">
    <property type="entry name" value="6-blade_b-propeller_TolB-like"/>
</dbReference>
<dbReference type="OrthoDB" id="3325701at2"/>
<keyword evidence="4" id="KW-0645">Protease</keyword>
<sequence>MTAGCVHGDSVTQPWVARIAADVRIRSSSEIVSSWRCWSRLGRPARTPQPCCGALRQWLAVVVVDRYCASVARAQLTAQLVVDGRVPQALALSPDGKWVAYVVAPVGRAGDHPVSELWVAAADGTGSPRRLTSGEAYDSAPRWAGDSLLLYFLSDRAERGTAQLHRVGLVDGVVQAVTRWAGGVSGHLPLADPDLVVVIAADEPSAEDERRVRERDDARVWGERVRPDRLRLLDVRSREVRTPDAFGDRHVVEVAQRPDDGILAVLTWSTPDLDPGFVEPGLHLLDPDSGVTRDLGPAAAGASSLVWWPAVDGWHLAYIAKTPPALAGGHAVLDVAVPVSGPVGEHRNLTAGTTVCPSNLVQADTGPPLALVADGLDTAIHRLDPAGPNLVEVSRVDGLATSLTTSRHGDAVAAVVSTSYEPGNVHAGPTSGPLRSLTDLRPELRDIRWGVQERLSYEASDGLTLDGLLILPAGRSHKDGPFPLVTLVHGGPYERHADRLMLGWHPSGQWLATAGYAVFLPNPRGGQGHGHDFAVRVAGAVGLDEWTDICAGIDLLIADGVADPDRLGIGGWSHGGFMAAWAVGQTDRFKAAVMGAGISDWGMLAATGEQGPFESALGGSSGWEGPGPHRHDRLSPISYASKVRTPVLILHGENDTNVPVSQAEFFHRALRRFGVEHKYVVYPRENHSIRERNHQLDVLRRTRAWFDRWLG</sequence>
<dbReference type="SUPFAM" id="SSF82171">
    <property type="entry name" value="DPP6 N-terminal domain-like"/>
    <property type="match status" value="1"/>
</dbReference>
<dbReference type="EMBL" id="LT607411">
    <property type="protein sequence ID" value="SCF29228.1"/>
    <property type="molecule type" value="Genomic_DNA"/>
</dbReference>
<evidence type="ECO:0000313" key="4">
    <source>
        <dbReference type="EMBL" id="SCF29228.1"/>
    </source>
</evidence>
<name>A0A1C4Z8E4_MICVI</name>
<dbReference type="Gene3D" id="3.40.50.1820">
    <property type="entry name" value="alpha/beta hydrolase"/>
    <property type="match status" value="1"/>
</dbReference>
<keyword evidence="5" id="KW-1185">Reference proteome</keyword>
<dbReference type="SUPFAM" id="SSF53474">
    <property type="entry name" value="alpha/beta-Hydrolases"/>
    <property type="match status" value="1"/>
</dbReference>
<dbReference type="PANTHER" id="PTHR42776">
    <property type="entry name" value="SERINE PEPTIDASE S9 FAMILY MEMBER"/>
    <property type="match status" value="1"/>
</dbReference>
<dbReference type="Gene3D" id="2.120.10.30">
    <property type="entry name" value="TolB, C-terminal domain"/>
    <property type="match status" value="1"/>
</dbReference>
<dbReference type="Pfam" id="PF07676">
    <property type="entry name" value="PD40"/>
    <property type="match status" value="1"/>
</dbReference>
<dbReference type="Proteomes" id="UP000198242">
    <property type="component" value="Chromosome I"/>
</dbReference>
<dbReference type="InterPro" id="IPR001375">
    <property type="entry name" value="Peptidase_S9_cat"/>
</dbReference>
<evidence type="ECO:0000256" key="2">
    <source>
        <dbReference type="ARBA" id="ARBA00022825"/>
    </source>
</evidence>
<evidence type="ECO:0000256" key="1">
    <source>
        <dbReference type="ARBA" id="ARBA00022801"/>
    </source>
</evidence>
<organism evidence="4 5">
    <name type="scientific">Micromonospora viridifaciens</name>
    <dbReference type="NCBI Taxonomy" id="1881"/>
    <lineage>
        <taxon>Bacteria</taxon>
        <taxon>Bacillati</taxon>
        <taxon>Actinomycetota</taxon>
        <taxon>Actinomycetes</taxon>
        <taxon>Micromonosporales</taxon>
        <taxon>Micromonosporaceae</taxon>
        <taxon>Micromonospora</taxon>
    </lineage>
</organism>
<accession>A0A1C4Z8E4</accession>
<keyword evidence="4" id="KW-0031">Aminopeptidase</keyword>
<evidence type="ECO:0000259" key="3">
    <source>
        <dbReference type="Pfam" id="PF00326"/>
    </source>
</evidence>